<evidence type="ECO:0000259" key="2">
    <source>
        <dbReference type="Pfam" id="PF14370"/>
    </source>
</evidence>
<dbReference type="GO" id="GO:0006265">
    <property type="term" value="P:DNA topological change"/>
    <property type="evidence" value="ECO:0007669"/>
    <property type="project" value="InterPro"/>
</dbReference>
<dbReference type="GO" id="GO:0003917">
    <property type="term" value="F:DNA topoisomerase type I (single strand cut, ATP-independent) activity"/>
    <property type="evidence" value="ECO:0007669"/>
    <property type="project" value="InterPro"/>
</dbReference>
<dbReference type="InterPro" id="IPR025834">
    <property type="entry name" value="TopoI_C_dom"/>
</dbReference>
<feature type="non-terminal residue" evidence="3">
    <location>
        <position position="1"/>
    </location>
</feature>
<dbReference type="InterPro" id="IPR011010">
    <property type="entry name" value="DNA_brk_join_enz"/>
</dbReference>
<dbReference type="Proteomes" id="UP000003423">
    <property type="component" value="Unassembled WGS sequence"/>
</dbReference>
<dbReference type="GO" id="GO:0005694">
    <property type="term" value="C:chromosome"/>
    <property type="evidence" value="ECO:0007669"/>
    <property type="project" value="InterPro"/>
</dbReference>
<dbReference type="AlphaFoldDB" id="I3D4Q6"/>
<dbReference type="PATRIC" id="fig|859350.6.peg.315"/>
<dbReference type="SUPFAM" id="SSF56349">
    <property type="entry name" value="DNA breaking-rejoining enzymes"/>
    <property type="match status" value="1"/>
</dbReference>
<sequence>RPKEKEKSKTTEMNKIKKTKEKNNKERIEKLELQIDLSEKTKDYNIGTSLRNYIDPRIFKAWTEDVGAEWEKLYTSALQKKFLWVKNENVSWKDLKEN</sequence>
<reference evidence="3 4" key="1">
    <citation type="journal article" date="2012" name="J. Bacteriol.">
        <title>Genome sequence of "Candidatus Nitrosopumilus salaria" BD31, an ammonia-oxidizing archaeon from the San Francisco Bay estuary.</title>
        <authorList>
            <person name="Mosier A.C."/>
            <person name="Allen E.E."/>
            <person name="Kim M."/>
            <person name="Ferriera S."/>
            <person name="Francis C.A."/>
        </authorList>
    </citation>
    <scope>NUCLEOTIDE SEQUENCE [LARGE SCALE GENOMIC DNA]</scope>
    <source>
        <strain evidence="3 4">BD31</strain>
    </source>
</reference>
<dbReference type="PROSITE" id="PS52038">
    <property type="entry name" value="TOPO_IB_2"/>
    <property type="match status" value="1"/>
</dbReference>
<protein>
    <recommendedName>
        <fullName evidence="2">Topoisomerase I C-terminal domain-containing protein</fullName>
    </recommendedName>
</protein>
<comment type="caution">
    <text evidence="3">The sequence shown here is derived from an EMBL/GenBank/DDBJ whole genome shotgun (WGS) entry which is preliminary data.</text>
</comment>
<dbReference type="Pfam" id="PF14370">
    <property type="entry name" value="Topo_C_assoc"/>
    <property type="match status" value="1"/>
</dbReference>
<feature type="region of interest" description="Disordered" evidence="1">
    <location>
        <begin position="1"/>
        <end position="21"/>
    </location>
</feature>
<evidence type="ECO:0000256" key="1">
    <source>
        <dbReference type="SAM" id="MobiDB-lite"/>
    </source>
</evidence>
<name>I3D4Q6_9ARCH</name>
<dbReference type="PANTHER" id="PTHR10290">
    <property type="entry name" value="DNA TOPOISOMERASE I"/>
    <property type="match status" value="1"/>
</dbReference>
<dbReference type="EMBL" id="AEXL02000029">
    <property type="protein sequence ID" value="EIJ66699.1"/>
    <property type="molecule type" value="Genomic_DNA"/>
</dbReference>
<dbReference type="Gene3D" id="1.10.132.10">
    <property type="match status" value="1"/>
</dbReference>
<dbReference type="InterPro" id="IPR014727">
    <property type="entry name" value="TopoI_cat_a/b-sub_euk"/>
</dbReference>
<dbReference type="PANTHER" id="PTHR10290:SF3">
    <property type="entry name" value="DNA TOPOISOMERASE 1"/>
    <property type="match status" value="1"/>
</dbReference>
<dbReference type="GO" id="GO:0003677">
    <property type="term" value="F:DNA binding"/>
    <property type="evidence" value="ECO:0007669"/>
    <property type="project" value="InterPro"/>
</dbReference>
<gene>
    <name evidence="3" type="ORF">BD31_I2162</name>
</gene>
<dbReference type="InterPro" id="IPR051062">
    <property type="entry name" value="Topoisomerase_IB"/>
</dbReference>
<feature type="domain" description="Topoisomerase I C-terminal" evidence="2">
    <location>
        <begin position="25"/>
        <end position="93"/>
    </location>
</feature>
<evidence type="ECO:0000313" key="4">
    <source>
        <dbReference type="Proteomes" id="UP000003423"/>
    </source>
</evidence>
<evidence type="ECO:0000313" key="3">
    <source>
        <dbReference type="EMBL" id="EIJ66699.1"/>
    </source>
</evidence>
<accession>I3D4Q6</accession>
<organism evidence="3 4">
    <name type="scientific">Candidatus Nitrosopumilus salarius BD31</name>
    <dbReference type="NCBI Taxonomy" id="859350"/>
    <lineage>
        <taxon>Archaea</taxon>
        <taxon>Nitrososphaerota</taxon>
        <taxon>Nitrososphaeria</taxon>
        <taxon>Nitrosopumilales</taxon>
        <taxon>Nitrosopumilaceae</taxon>
        <taxon>Nitrosopumilus</taxon>
    </lineage>
</organism>
<keyword evidence="4" id="KW-1185">Reference proteome</keyword>
<proteinExistence type="predicted"/>